<keyword evidence="2" id="KW-0963">Cytoplasm</keyword>
<dbReference type="Pfam" id="PF00106">
    <property type="entry name" value="adh_short"/>
    <property type="match status" value="1"/>
</dbReference>
<evidence type="ECO:0000256" key="1">
    <source>
        <dbReference type="ARBA" id="ARBA00004496"/>
    </source>
</evidence>
<reference evidence="5" key="1">
    <citation type="submission" date="2016-06" db="UniProtKB">
        <authorList>
            <consortium name="WormBaseParasite"/>
        </authorList>
    </citation>
    <scope>IDENTIFICATION</scope>
</reference>
<evidence type="ECO:0000256" key="4">
    <source>
        <dbReference type="ARBA" id="ARBA00023002"/>
    </source>
</evidence>
<dbReference type="GO" id="GO:0005737">
    <property type="term" value="C:cytoplasm"/>
    <property type="evidence" value="ECO:0007669"/>
    <property type="project" value="UniProtKB-SubCell"/>
</dbReference>
<evidence type="ECO:0000313" key="5">
    <source>
        <dbReference type="WBParaSite" id="ECPE_0000609101-mRNA-1"/>
    </source>
</evidence>
<comment type="subcellular location">
    <subcellularLocation>
        <location evidence="1">Cytoplasm</location>
    </subcellularLocation>
</comment>
<dbReference type="PANTHER" id="PTHR44085:SF2">
    <property type="entry name" value="SEPIAPTERIN REDUCTASE"/>
    <property type="match status" value="1"/>
</dbReference>
<keyword evidence="4" id="KW-0560">Oxidoreductase</keyword>
<proteinExistence type="predicted"/>
<dbReference type="GO" id="GO:0006729">
    <property type="term" value="P:tetrahydrobiopterin biosynthetic process"/>
    <property type="evidence" value="ECO:0007669"/>
    <property type="project" value="TreeGrafter"/>
</dbReference>
<name>A0A183AGJ3_9TREM</name>
<protein>
    <submittedName>
        <fullName evidence="5">NAD(P)-binding protein</fullName>
    </submittedName>
</protein>
<dbReference type="PANTHER" id="PTHR44085">
    <property type="entry name" value="SEPIAPTERIN REDUCTASE"/>
    <property type="match status" value="1"/>
</dbReference>
<organism evidence="5">
    <name type="scientific">Echinostoma caproni</name>
    <dbReference type="NCBI Taxonomy" id="27848"/>
    <lineage>
        <taxon>Eukaryota</taxon>
        <taxon>Metazoa</taxon>
        <taxon>Spiralia</taxon>
        <taxon>Lophotrochozoa</taxon>
        <taxon>Platyhelminthes</taxon>
        <taxon>Trematoda</taxon>
        <taxon>Digenea</taxon>
        <taxon>Plagiorchiida</taxon>
        <taxon>Echinostomata</taxon>
        <taxon>Echinostomatoidea</taxon>
        <taxon>Echinostomatidae</taxon>
        <taxon>Echinostoma</taxon>
    </lineage>
</organism>
<dbReference type="GO" id="GO:0004757">
    <property type="term" value="F:sepiapterin reductase (NADP+) activity"/>
    <property type="evidence" value="ECO:0007669"/>
    <property type="project" value="TreeGrafter"/>
</dbReference>
<dbReference type="WBParaSite" id="ECPE_0000609101-mRNA-1">
    <property type="protein sequence ID" value="ECPE_0000609101-mRNA-1"/>
    <property type="gene ID" value="ECPE_0000609101"/>
</dbReference>
<dbReference type="InterPro" id="IPR036291">
    <property type="entry name" value="NAD(P)-bd_dom_sf"/>
</dbReference>
<accession>A0A183AGJ3</accession>
<dbReference type="InterPro" id="IPR051721">
    <property type="entry name" value="Biopterin_syn/organic_redct"/>
</dbReference>
<evidence type="ECO:0000256" key="2">
    <source>
        <dbReference type="ARBA" id="ARBA00022490"/>
    </source>
</evidence>
<keyword evidence="3" id="KW-0521">NADP</keyword>
<sequence length="217" mass="24238">LIAALQPLFDSAKGDEKQWNLLVHNAGSLGCLTSRADERISLAQLDAYYRTNVTTVMVLTSLFLQHFAPYGVQHAPTMVVNVSSLAAAQPFPYMSDYCTGKAARNMYMECLAVDRPSVAVFNYSPGPLDTDMYTQLILEHGDEKIKAQHAESKRSGQLIDPDESARVCVSWIARFHIDTERGNVPKALVCSVHHSGWSNVWRGPRLDYYDAVAMERR</sequence>
<dbReference type="InterPro" id="IPR002347">
    <property type="entry name" value="SDR_fam"/>
</dbReference>
<dbReference type="SUPFAM" id="SSF51735">
    <property type="entry name" value="NAD(P)-binding Rossmann-fold domains"/>
    <property type="match status" value="1"/>
</dbReference>
<evidence type="ECO:0000256" key="3">
    <source>
        <dbReference type="ARBA" id="ARBA00022857"/>
    </source>
</evidence>
<dbReference type="AlphaFoldDB" id="A0A183AGJ3"/>
<dbReference type="Gene3D" id="3.40.50.720">
    <property type="entry name" value="NAD(P)-binding Rossmann-like Domain"/>
    <property type="match status" value="1"/>
</dbReference>